<dbReference type="Proteomes" id="UP001183202">
    <property type="component" value="Unassembled WGS sequence"/>
</dbReference>
<keyword evidence="3" id="KW-1185">Reference proteome</keyword>
<protein>
    <recommendedName>
        <fullName evidence="4">SH3 domain-containing protein</fullName>
    </recommendedName>
</protein>
<feature type="region of interest" description="Disordered" evidence="1">
    <location>
        <begin position="193"/>
        <end position="216"/>
    </location>
</feature>
<organism evidence="2 3">
    <name type="scientific">Pseudonocardia charpentierae</name>
    <dbReference type="NCBI Taxonomy" id="3075545"/>
    <lineage>
        <taxon>Bacteria</taxon>
        <taxon>Bacillati</taxon>
        <taxon>Actinomycetota</taxon>
        <taxon>Actinomycetes</taxon>
        <taxon>Pseudonocardiales</taxon>
        <taxon>Pseudonocardiaceae</taxon>
        <taxon>Pseudonocardia</taxon>
    </lineage>
</organism>
<feature type="region of interest" description="Disordered" evidence="1">
    <location>
        <begin position="49"/>
        <end position="84"/>
    </location>
</feature>
<dbReference type="RefSeq" id="WP_311560083.1">
    <property type="nucleotide sequence ID" value="NZ_JAVREJ010000036.1"/>
</dbReference>
<accession>A0ABU2NHY5</accession>
<feature type="compositionally biased region" description="Basic and acidic residues" evidence="1">
    <location>
        <begin position="205"/>
        <end position="216"/>
    </location>
</feature>
<dbReference type="EMBL" id="JAVREJ010000036">
    <property type="protein sequence ID" value="MDT0353571.1"/>
    <property type="molecule type" value="Genomic_DNA"/>
</dbReference>
<comment type="caution">
    <text evidence="2">The sequence shown here is derived from an EMBL/GenBank/DDBJ whole genome shotgun (WGS) entry which is preliminary data.</text>
</comment>
<evidence type="ECO:0000256" key="1">
    <source>
        <dbReference type="SAM" id="MobiDB-lite"/>
    </source>
</evidence>
<proteinExistence type="predicted"/>
<name>A0ABU2NHY5_9PSEU</name>
<evidence type="ECO:0000313" key="2">
    <source>
        <dbReference type="EMBL" id="MDT0353571.1"/>
    </source>
</evidence>
<reference evidence="3" key="1">
    <citation type="submission" date="2023-07" db="EMBL/GenBank/DDBJ databases">
        <title>30 novel species of actinomycetes from the DSMZ collection.</title>
        <authorList>
            <person name="Nouioui I."/>
        </authorList>
    </citation>
    <scope>NUCLEOTIDE SEQUENCE [LARGE SCALE GENOMIC DNA]</scope>
    <source>
        <strain evidence="3">DSM 45834</strain>
    </source>
</reference>
<gene>
    <name evidence="2" type="ORF">RM445_29165</name>
</gene>
<sequence>MSHPKSDTTGATRAQAARRRKPWWLWALLALLALALLLLGLTQCGNSDDPASTAAGTTGSTNTPAPELDAATGGPSPAGLPGAAAGAGAVVQGALTADGTSLLPVAQVAGPNGELTSQVGRTATARGVLVQSVPADEGFWAGTSETDRVWVQLSGTGESGYVVQQGDRVDFTGPIAAHDPGFAAQAGVDPAEGADQLDQQGSHIEVAKSELRRSAA</sequence>
<evidence type="ECO:0000313" key="3">
    <source>
        <dbReference type="Proteomes" id="UP001183202"/>
    </source>
</evidence>
<evidence type="ECO:0008006" key="4">
    <source>
        <dbReference type="Google" id="ProtNLM"/>
    </source>
</evidence>